<dbReference type="Proteomes" id="UP000547614">
    <property type="component" value="Unassembled WGS sequence"/>
</dbReference>
<gene>
    <name evidence="1" type="ORF">FHR94_002082</name>
</gene>
<protein>
    <submittedName>
        <fullName evidence="1">Phosphohistidine phosphatase</fullName>
        <ecNumber evidence="1">3.1.3.-</ecNumber>
    </submittedName>
</protein>
<comment type="caution">
    <text evidence="1">The sequence shown here is derived from an EMBL/GenBank/DDBJ whole genome shotgun (WGS) entry which is preliminary data.</text>
</comment>
<accession>A0A839V6R9</accession>
<dbReference type="InterPro" id="IPR004449">
    <property type="entry name" value="SixA"/>
</dbReference>
<dbReference type="NCBIfam" id="TIGR00249">
    <property type="entry name" value="sixA"/>
    <property type="match status" value="1"/>
</dbReference>
<dbReference type="EMBL" id="JACHXP010000009">
    <property type="protein sequence ID" value="MBB3190841.1"/>
    <property type="molecule type" value="Genomic_DNA"/>
</dbReference>
<name>A0A839V6R9_9GAMM</name>
<evidence type="ECO:0000313" key="1">
    <source>
        <dbReference type="EMBL" id="MBB3190841.1"/>
    </source>
</evidence>
<evidence type="ECO:0000313" key="2">
    <source>
        <dbReference type="Proteomes" id="UP000547614"/>
    </source>
</evidence>
<dbReference type="Gene3D" id="3.40.50.1240">
    <property type="entry name" value="Phosphoglycerate mutase-like"/>
    <property type="match status" value="1"/>
</dbReference>
<dbReference type="Pfam" id="PF00300">
    <property type="entry name" value="His_Phos_1"/>
    <property type="match status" value="1"/>
</dbReference>
<dbReference type="SUPFAM" id="SSF53254">
    <property type="entry name" value="Phosphoglycerate mutase-like"/>
    <property type="match status" value="1"/>
</dbReference>
<dbReference type="GO" id="GO:0101006">
    <property type="term" value="F:protein histidine phosphatase activity"/>
    <property type="evidence" value="ECO:0007669"/>
    <property type="project" value="InterPro"/>
</dbReference>
<dbReference type="InterPro" id="IPR029033">
    <property type="entry name" value="His_PPase_superfam"/>
</dbReference>
<reference evidence="1 2" key="1">
    <citation type="submission" date="2020-08" db="EMBL/GenBank/DDBJ databases">
        <title>Genomic Encyclopedia of Type Strains, Phase III (KMG-III): the genomes of soil and plant-associated and newly described type strains.</title>
        <authorList>
            <person name="Whitman W."/>
        </authorList>
    </citation>
    <scope>NUCLEOTIDE SEQUENCE [LARGE SCALE GENOMIC DNA]</scope>
    <source>
        <strain evidence="1 2">CECT 7282</strain>
    </source>
</reference>
<dbReference type="GO" id="GO:0005737">
    <property type="term" value="C:cytoplasm"/>
    <property type="evidence" value="ECO:0007669"/>
    <property type="project" value="InterPro"/>
</dbReference>
<dbReference type="InterPro" id="IPR013078">
    <property type="entry name" value="His_Pase_superF_clade-1"/>
</dbReference>
<organism evidence="1 2">
    <name type="scientific">Halomonas cerina</name>
    <dbReference type="NCBI Taxonomy" id="447424"/>
    <lineage>
        <taxon>Bacteria</taxon>
        <taxon>Pseudomonadati</taxon>
        <taxon>Pseudomonadota</taxon>
        <taxon>Gammaproteobacteria</taxon>
        <taxon>Oceanospirillales</taxon>
        <taxon>Halomonadaceae</taxon>
        <taxon>Halomonas</taxon>
    </lineage>
</organism>
<dbReference type="CDD" id="cd07067">
    <property type="entry name" value="HP_PGM_like"/>
    <property type="match status" value="1"/>
</dbReference>
<dbReference type="AlphaFoldDB" id="A0A839V6R9"/>
<dbReference type="SMART" id="SM00855">
    <property type="entry name" value="PGAM"/>
    <property type="match status" value="1"/>
</dbReference>
<keyword evidence="2" id="KW-1185">Reference proteome</keyword>
<sequence>MTERLWIMRHGQAAPGRPDPERTLTERGHAEAARMAAWLARRDDPDLARLRLLTSPYVRARQTAAPIAEALSVALEPLPLITPDDPPEAVIDWLLEQDEDRPLMLVSHMPLVASLTGLLVEGYPDRGPGFATAALAELAAEVRAAGCARLVRLVAPSDIADQEGP</sequence>
<dbReference type="EC" id="3.1.3.-" evidence="1"/>
<dbReference type="RefSeq" id="WP_183325633.1">
    <property type="nucleotide sequence ID" value="NZ_JACHXP010000009.1"/>
</dbReference>
<proteinExistence type="predicted"/>
<keyword evidence="1" id="KW-0378">Hydrolase</keyword>